<dbReference type="InterPro" id="IPR004872">
    <property type="entry name" value="Lipoprotein_NlpA"/>
</dbReference>
<keyword evidence="4" id="KW-0472">Membrane</keyword>
<organism evidence="7 8">
    <name type="scientific">Phytoplasma australiense</name>
    <dbReference type="NCBI Taxonomy" id="59748"/>
    <lineage>
        <taxon>Bacteria</taxon>
        <taxon>Bacillati</taxon>
        <taxon>Mycoplasmatota</taxon>
        <taxon>Mollicutes</taxon>
        <taxon>Acholeplasmatales</taxon>
        <taxon>Acholeplasmataceae</taxon>
        <taxon>Candidatus Phytoplasma</taxon>
        <taxon>16SrXII (Stolbur group)</taxon>
    </lineage>
</organism>
<name>B1VA52_PHYAS</name>
<comment type="similarity">
    <text evidence="2">Belongs to the NlpA lipoprotein family.</text>
</comment>
<sequence>MFSFKSFLLKIQKNLLLILLIGSFLVNCVLGYFYFKKQENQVSSFPKIKVATALPTVQNLLEGYVKAHLKQYNIDLEVVYLPNKYLQTDELLANGEVDAKLDAHVHHLNTFNNSHKPQEDNKLTFIQPVYLAKFSLFAKQKGNIKTVEDLKNLKNDRKKLKILMIKDNFQQTLSLLLLEQLGIIKKKTQIPSDDIFALKRGDFKSCDGFPEIEYETAELLQLKNKFQNDNYDLCLQYPTIMGASNDFLSIGSITPPKELNNTIYSYTISLVARKNNEDSLKIKILQEFLKQEEIIKQAQKKPNGPFTNLENYYMIPKKDIDPLSVIIKNNYLGKTFSQETL</sequence>
<dbReference type="Gene3D" id="3.40.190.10">
    <property type="entry name" value="Periplasmic binding protein-like II"/>
    <property type="match status" value="2"/>
</dbReference>
<keyword evidence="6" id="KW-0449">Lipoprotein</keyword>
<evidence type="ECO:0000256" key="4">
    <source>
        <dbReference type="ARBA" id="ARBA00023136"/>
    </source>
</evidence>
<evidence type="ECO:0000256" key="1">
    <source>
        <dbReference type="ARBA" id="ARBA00004635"/>
    </source>
</evidence>
<keyword evidence="3" id="KW-0732">Signal</keyword>
<keyword evidence="5" id="KW-0564">Palmitate</keyword>
<dbReference type="KEGG" id="pal:PA0491"/>
<proteinExistence type="inferred from homology"/>
<dbReference type="eggNOG" id="COG1464">
    <property type="taxonomic scope" value="Bacteria"/>
</dbReference>
<evidence type="ECO:0000256" key="5">
    <source>
        <dbReference type="ARBA" id="ARBA00023139"/>
    </source>
</evidence>
<dbReference type="GO" id="GO:0016020">
    <property type="term" value="C:membrane"/>
    <property type="evidence" value="ECO:0007669"/>
    <property type="project" value="UniProtKB-SubCell"/>
</dbReference>
<accession>B1VA52</accession>
<reference evidence="7 8" key="1">
    <citation type="journal article" date="2008" name="J. Bacteriol.">
        <title>Comparative genome analysis of 'Candidatus Phytoplasma australiense' (subgroup tuf-Australia I; rp-A) and 'Ca. Phytoplasma asteris' strains OY-M and AY-WB.</title>
        <authorList>
            <person name="Tran-Nguyen L.T."/>
            <person name="Kube M."/>
            <person name="Schneider B."/>
            <person name="Reinhardt R."/>
            <person name="Gibb K.S."/>
        </authorList>
    </citation>
    <scope>NUCLEOTIDE SEQUENCE [LARGE SCALE GENOMIC DNA]</scope>
</reference>
<dbReference type="EMBL" id="AM422018">
    <property type="protein sequence ID" value="CAM11825.1"/>
    <property type="molecule type" value="Genomic_DNA"/>
</dbReference>
<dbReference type="SUPFAM" id="SSF53850">
    <property type="entry name" value="Periplasmic binding protein-like II"/>
    <property type="match status" value="1"/>
</dbReference>
<evidence type="ECO:0000256" key="2">
    <source>
        <dbReference type="ARBA" id="ARBA00008973"/>
    </source>
</evidence>
<dbReference type="AlphaFoldDB" id="B1VA52"/>
<evidence type="ECO:0000313" key="8">
    <source>
        <dbReference type="Proteomes" id="UP000008323"/>
    </source>
</evidence>
<gene>
    <name evidence="7" type="primary">metQ</name>
    <name evidence="7" type="ordered locus">PA0491</name>
</gene>
<comment type="subcellular location">
    <subcellularLocation>
        <location evidence="1">Membrane</location>
        <topology evidence="1">Lipid-anchor</topology>
    </subcellularLocation>
</comment>
<dbReference type="STRING" id="59748.PA0491"/>
<evidence type="ECO:0000256" key="3">
    <source>
        <dbReference type="ARBA" id="ARBA00022729"/>
    </source>
</evidence>
<evidence type="ECO:0000256" key="6">
    <source>
        <dbReference type="ARBA" id="ARBA00023288"/>
    </source>
</evidence>
<dbReference type="Proteomes" id="UP000008323">
    <property type="component" value="Chromosome"/>
</dbReference>
<dbReference type="Pfam" id="PF03180">
    <property type="entry name" value="Lipoprotein_9"/>
    <property type="match status" value="1"/>
</dbReference>
<protein>
    <submittedName>
        <fullName evidence="7">Putative D-methionine transport system substrate-binding protein</fullName>
    </submittedName>
</protein>
<evidence type="ECO:0000313" key="7">
    <source>
        <dbReference type="EMBL" id="CAM11825.1"/>
    </source>
</evidence>